<evidence type="ECO:0000259" key="1">
    <source>
        <dbReference type="Pfam" id="PF21725"/>
    </source>
</evidence>
<organism evidence="2 3">
    <name type="scientific">Amycolatopsis pigmentata</name>
    <dbReference type="NCBI Taxonomy" id="450801"/>
    <lineage>
        <taxon>Bacteria</taxon>
        <taxon>Bacillati</taxon>
        <taxon>Actinomycetota</taxon>
        <taxon>Actinomycetes</taxon>
        <taxon>Pseudonocardiales</taxon>
        <taxon>Pseudonocardiaceae</taxon>
        <taxon>Amycolatopsis</taxon>
    </lineage>
</organism>
<evidence type="ECO:0000313" key="2">
    <source>
        <dbReference type="EMBL" id="MFD2421291.1"/>
    </source>
</evidence>
<protein>
    <submittedName>
        <fullName evidence="2">T7SS-secreted protein</fullName>
    </submittedName>
</protein>
<name>A0ABW5G2A6_9PSEU</name>
<proteinExistence type="predicted"/>
<feature type="domain" description="Putative T7SS secretion signal" evidence="1">
    <location>
        <begin position="4"/>
        <end position="166"/>
    </location>
</feature>
<reference evidence="3" key="1">
    <citation type="journal article" date="2019" name="Int. J. Syst. Evol. Microbiol.">
        <title>The Global Catalogue of Microorganisms (GCM) 10K type strain sequencing project: providing services to taxonomists for standard genome sequencing and annotation.</title>
        <authorList>
            <consortium name="The Broad Institute Genomics Platform"/>
            <consortium name="The Broad Institute Genome Sequencing Center for Infectious Disease"/>
            <person name="Wu L."/>
            <person name="Ma J."/>
        </authorList>
    </citation>
    <scope>NUCLEOTIDE SEQUENCE [LARGE SCALE GENOMIC DNA]</scope>
    <source>
        <strain evidence="3">CGMCC 4.7645</strain>
    </source>
</reference>
<keyword evidence="3" id="KW-1185">Reference proteome</keyword>
<dbReference type="RefSeq" id="WP_378269783.1">
    <property type="nucleotide sequence ID" value="NZ_JBHUKR010000021.1"/>
</dbReference>
<sequence>MAAELGESTDPRDLIPGDPGRIAADLRSLVGTIRGIEGVGSGLGRIDPAQWTGQASSSFRAAFGAEPPKWAKAVDQLGQGARSLADYGDVLTWAQGRAQQAIELYTQARAASRTAAAQYREQAGSGDPPMTPFSDPGQEGARNAKAILADARQKLEHAGGEVASALALEPDGKGGFILKKKENEFGADHRKTKKVWDPEQKKWVDKDPGGWQKGKYGSSYKKEFGDPADGLLGDKIEGTLKALGIDVPEKTWKASANVDVAHGSLDGKFHSGPFSGNGKLEGSVLGAGAEAHATASALGVNAGASAEAYLAKGSAEGEVKFGDHTKLTGSGEALVGAKAEAQGSAGWTGIQGGAEAFAGAKASGDVGAEVAGVGAGAHGEAWAGAGAEASGQLGMGSDGKFHVGGSVGLGLGLGAKVGVNVSVDPGEVVDTATDVGKDIGHAASGVTGAVSGGAKSVWHGLGF</sequence>
<dbReference type="Pfam" id="PF21725">
    <property type="entry name" value="T7SS_signal"/>
    <property type="match status" value="1"/>
</dbReference>
<gene>
    <name evidence="2" type="ORF">ACFSXZ_33675</name>
</gene>
<dbReference type="EMBL" id="JBHUKR010000021">
    <property type="protein sequence ID" value="MFD2421291.1"/>
    <property type="molecule type" value="Genomic_DNA"/>
</dbReference>
<dbReference type="Proteomes" id="UP001597417">
    <property type="component" value="Unassembled WGS sequence"/>
</dbReference>
<evidence type="ECO:0000313" key="3">
    <source>
        <dbReference type="Proteomes" id="UP001597417"/>
    </source>
</evidence>
<comment type="caution">
    <text evidence="2">The sequence shown here is derived from an EMBL/GenBank/DDBJ whole genome shotgun (WGS) entry which is preliminary data.</text>
</comment>
<dbReference type="InterPro" id="IPR049082">
    <property type="entry name" value="T7SS_signal"/>
</dbReference>
<accession>A0ABW5G2A6</accession>